<dbReference type="EMBL" id="CP064795">
    <property type="protein sequence ID" value="QPG05443.1"/>
    <property type="molecule type" value="Genomic_DNA"/>
</dbReference>
<dbReference type="GO" id="GO:0016787">
    <property type="term" value="F:hydrolase activity"/>
    <property type="evidence" value="ECO:0007669"/>
    <property type="project" value="UniProtKB-KW"/>
</dbReference>
<dbReference type="SFLD" id="SFLDG01129">
    <property type="entry name" value="C1.5:_HAD__Beta-PGM__Phosphata"/>
    <property type="match status" value="1"/>
</dbReference>
<keyword evidence="2" id="KW-1185">Reference proteome</keyword>
<dbReference type="Proteomes" id="UP000595095">
    <property type="component" value="Chromosome"/>
</dbReference>
<protein>
    <submittedName>
        <fullName evidence="1">HAD family hydrolase</fullName>
    </submittedName>
</protein>
<dbReference type="Pfam" id="PF00702">
    <property type="entry name" value="Hydrolase"/>
    <property type="match status" value="1"/>
</dbReference>
<sequence>MNVSNNIKLIIFDCDGVLIDSEILSMKAWQAVLSRRHRTLSAAYFTQHFLGKSMQHVLQCLADDFSLAFTAADVDEFHHELQQQFRRDLHPTPGIETVLSHLQIPYCLATSSSPQRTRFALKTSGLAHYFGNNRFTRDEVEHGKPAPDLFLHAANTMQVAPAHCLVIEDSEAGLQAARAANMPYLHYIGGTHLKACTVNGRDTFDNWNTFRRRFAPLFKNGPQ</sequence>
<dbReference type="CDD" id="cd07526">
    <property type="entry name" value="HAD_BPGM_like"/>
    <property type="match status" value="1"/>
</dbReference>
<evidence type="ECO:0000313" key="1">
    <source>
        <dbReference type="EMBL" id="QPG05443.1"/>
    </source>
</evidence>
<dbReference type="AlphaFoldDB" id="A0A7S9DWW5"/>
<reference evidence="1 2" key="1">
    <citation type="submission" date="2020-11" db="EMBL/GenBank/DDBJ databases">
        <title>Complete genome sequence for Salinimonas sp. strain G2-b.</title>
        <authorList>
            <person name="Park S.-J."/>
        </authorList>
    </citation>
    <scope>NUCLEOTIDE SEQUENCE [LARGE SCALE GENOMIC DNA]</scope>
    <source>
        <strain evidence="1 2">G2-b</strain>
    </source>
</reference>
<dbReference type="PANTHER" id="PTHR18901:SF38">
    <property type="entry name" value="PSEUDOURIDINE-5'-PHOSPHATASE"/>
    <property type="match status" value="1"/>
</dbReference>
<name>A0A7S9DWW5_9ALTE</name>
<dbReference type="NCBIfam" id="TIGR01509">
    <property type="entry name" value="HAD-SF-IA-v3"/>
    <property type="match status" value="1"/>
</dbReference>
<dbReference type="SFLD" id="SFLDS00003">
    <property type="entry name" value="Haloacid_Dehalogenase"/>
    <property type="match status" value="1"/>
</dbReference>
<evidence type="ECO:0000313" key="2">
    <source>
        <dbReference type="Proteomes" id="UP000595095"/>
    </source>
</evidence>
<dbReference type="Gene3D" id="1.10.150.240">
    <property type="entry name" value="Putative phosphatase, domain 2"/>
    <property type="match status" value="1"/>
</dbReference>
<dbReference type="KEGG" id="smaa:IT774_15300"/>
<dbReference type="InterPro" id="IPR006439">
    <property type="entry name" value="HAD-SF_hydro_IA"/>
</dbReference>
<dbReference type="InterPro" id="IPR023214">
    <property type="entry name" value="HAD_sf"/>
</dbReference>
<dbReference type="SUPFAM" id="SSF56784">
    <property type="entry name" value="HAD-like"/>
    <property type="match status" value="1"/>
</dbReference>
<proteinExistence type="predicted"/>
<dbReference type="PANTHER" id="PTHR18901">
    <property type="entry name" value="2-DEOXYGLUCOSE-6-PHOSPHATE PHOSPHATASE 2"/>
    <property type="match status" value="1"/>
</dbReference>
<dbReference type="SFLD" id="SFLDG01135">
    <property type="entry name" value="C1.5.6:_HAD__Beta-PGM__Phospha"/>
    <property type="match status" value="1"/>
</dbReference>
<dbReference type="InterPro" id="IPR036412">
    <property type="entry name" value="HAD-like_sf"/>
</dbReference>
<dbReference type="InterPro" id="IPR023198">
    <property type="entry name" value="PGP-like_dom2"/>
</dbReference>
<gene>
    <name evidence="1" type="ORF">IT774_15300</name>
</gene>
<dbReference type="Gene3D" id="3.40.50.1000">
    <property type="entry name" value="HAD superfamily/HAD-like"/>
    <property type="match status" value="1"/>
</dbReference>
<organism evidence="1 2">
    <name type="scientific">Salinimonas marina</name>
    <dbReference type="NCBI Taxonomy" id="2785918"/>
    <lineage>
        <taxon>Bacteria</taxon>
        <taxon>Pseudomonadati</taxon>
        <taxon>Pseudomonadota</taxon>
        <taxon>Gammaproteobacteria</taxon>
        <taxon>Alteromonadales</taxon>
        <taxon>Alteromonadaceae</taxon>
        <taxon>Alteromonas/Salinimonas group</taxon>
        <taxon>Salinimonas</taxon>
    </lineage>
</organism>
<accession>A0A7S9DWW5</accession>
<keyword evidence="1" id="KW-0378">Hydrolase</keyword>